<accession>A0A268F1R9</accession>
<comment type="caution">
    <text evidence="5">The sequence shown here is derived from an EMBL/GenBank/DDBJ whole genome shotgun (WGS) entry which is preliminary data.</text>
</comment>
<dbReference type="Proteomes" id="UP000215596">
    <property type="component" value="Unassembled WGS sequence"/>
</dbReference>
<evidence type="ECO:0000259" key="4">
    <source>
        <dbReference type="SMART" id="SM00797"/>
    </source>
</evidence>
<dbReference type="GO" id="GO:0016787">
    <property type="term" value="F:hydrolase activity"/>
    <property type="evidence" value="ECO:0007669"/>
    <property type="project" value="UniProtKB-KW"/>
</dbReference>
<dbReference type="InterPro" id="IPR029000">
    <property type="entry name" value="Cyclophilin-like_dom_sf"/>
</dbReference>
<sequence>MSFKVVKPGLLTSLQDLGRYGYQKYGVIVSGAMDPVSLRLANLLVGNDEDEAALELTLVGPSLIVEQDALLAVTGGDMSPKVNGQPLPMWRPVYVRKGSHLQFGACKAGSRAYVAVAGGYDVPVVMGSKSTYLRAGIGGYQGRALAEGDVIAWKPSAGRAAEYREQWARKLKGVSSDYISTDWHTGRGFHPHEGGDAVIRVTRGSQFEYFAPGSRQQFYEKSFQVSTQSDRMGYRLTGPELTLAEPLEMISEAVIPGTVQVPPDGNPIILMADRQTAGGYPRIAQVAVVDIPVVAQIKPGRRLRFREITVNEAEKLYIQREQQIQQMKAGILVNMKQGV</sequence>
<dbReference type="AlphaFoldDB" id="A0A268F1R9"/>
<proteinExistence type="predicted"/>
<dbReference type="EMBL" id="NPBY01000013">
    <property type="protein sequence ID" value="PAD79284.1"/>
    <property type="molecule type" value="Genomic_DNA"/>
</dbReference>
<dbReference type="PANTHER" id="PTHR43309:SF5">
    <property type="entry name" value="5-OXOPROLINASE SUBUNIT C"/>
    <property type="match status" value="1"/>
</dbReference>
<dbReference type="GO" id="GO:0005524">
    <property type="term" value="F:ATP binding"/>
    <property type="evidence" value="ECO:0007669"/>
    <property type="project" value="UniProtKB-KW"/>
</dbReference>
<evidence type="ECO:0000313" key="6">
    <source>
        <dbReference type="Proteomes" id="UP000215596"/>
    </source>
</evidence>
<dbReference type="RefSeq" id="WP_095263880.1">
    <property type="nucleotide sequence ID" value="NZ_NPBY01000013.1"/>
</dbReference>
<gene>
    <name evidence="5" type="ORF">CHH67_04955</name>
</gene>
<dbReference type="OrthoDB" id="9782422at2"/>
<dbReference type="SMART" id="SM00797">
    <property type="entry name" value="AHS2"/>
    <property type="match status" value="1"/>
</dbReference>
<evidence type="ECO:0000256" key="3">
    <source>
        <dbReference type="ARBA" id="ARBA00022840"/>
    </source>
</evidence>
<protein>
    <submittedName>
        <fullName evidence="5">KipI antagonist</fullName>
    </submittedName>
</protein>
<dbReference type="SUPFAM" id="SSF50891">
    <property type="entry name" value="Cyclophilin-like"/>
    <property type="match status" value="1"/>
</dbReference>
<dbReference type="InterPro" id="IPR003778">
    <property type="entry name" value="CT_A_B"/>
</dbReference>
<name>A0A268F1R9_9BACL</name>
<dbReference type="InterPro" id="IPR052708">
    <property type="entry name" value="PxpC"/>
</dbReference>
<evidence type="ECO:0000313" key="5">
    <source>
        <dbReference type="EMBL" id="PAD79284.1"/>
    </source>
</evidence>
<reference evidence="5 6" key="1">
    <citation type="submission" date="2017-07" db="EMBL/GenBank/DDBJ databases">
        <title>Isolation and whole genome analysis of endospore-forming bacteria from heroin.</title>
        <authorList>
            <person name="Kalinowski J."/>
            <person name="Ahrens B."/>
            <person name="Al-Dilaimi A."/>
            <person name="Winkler A."/>
            <person name="Wibberg D."/>
            <person name="Schleenbecker U."/>
            <person name="Ruckert C."/>
            <person name="Wolfel R."/>
            <person name="Grass G."/>
        </authorList>
    </citation>
    <scope>NUCLEOTIDE SEQUENCE [LARGE SCALE GENOMIC DNA]</scope>
    <source>
        <strain evidence="5 6">7537-G1</strain>
    </source>
</reference>
<keyword evidence="1" id="KW-0547">Nucleotide-binding</keyword>
<evidence type="ECO:0000256" key="1">
    <source>
        <dbReference type="ARBA" id="ARBA00022741"/>
    </source>
</evidence>
<dbReference type="NCBIfam" id="TIGR00724">
    <property type="entry name" value="urea_amlyse_rel"/>
    <property type="match status" value="1"/>
</dbReference>
<dbReference type="Gene3D" id="2.40.100.10">
    <property type="entry name" value="Cyclophilin-like"/>
    <property type="match status" value="1"/>
</dbReference>
<dbReference type="PANTHER" id="PTHR43309">
    <property type="entry name" value="5-OXOPROLINASE SUBUNIT C"/>
    <property type="match status" value="1"/>
</dbReference>
<feature type="domain" description="Carboxyltransferase" evidence="4">
    <location>
        <begin position="24"/>
        <end position="323"/>
    </location>
</feature>
<keyword evidence="3" id="KW-0067">ATP-binding</keyword>
<dbReference type="Pfam" id="PF02626">
    <property type="entry name" value="CT_A_B"/>
    <property type="match status" value="1"/>
</dbReference>
<keyword evidence="2" id="KW-0378">Hydrolase</keyword>
<evidence type="ECO:0000256" key="2">
    <source>
        <dbReference type="ARBA" id="ARBA00022801"/>
    </source>
</evidence>
<organism evidence="5 6">
    <name type="scientific">Paenibacillus campinasensis</name>
    <dbReference type="NCBI Taxonomy" id="66347"/>
    <lineage>
        <taxon>Bacteria</taxon>
        <taxon>Bacillati</taxon>
        <taxon>Bacillota</taxon>
        <taxon>Bacilli</taxon>
        <taxon>Bacillales</taxon>
        <taxon>Paenibacillaceae</taxon>
        <taxon>Paenibacillus</taxon>
    </lineage>
</organism>